<feature type="signal peptide" evidence="1">
    <location>
        <begin position="1"/>
        <end position="21"/>
    </location>
</feature>
<sequence length="239" mass="26731">MNSKITPVLLVILLLTGVSYAQNKDNSLTKQEIKQGWKLLFDGQSLNGWTSVGKDTPPATGWKIENGILSAKKEGEKGGGDIFTKDEYADFDLSVDFKLSEGGNSGIKYFFTKYTKGGWLGLEYQILDNVKHPDAKLGRNGNRLQAGLYDMLPLDVPQENKTGEWNRARIVAKGTKVTHYLNGKKTLSFDRSSDSYKEAWKLSKFKDSEPPFGQVKKGHILLQDHGDEVSFKNVKIRVL</sequence>
<evidence type="ECO:0000313" key="3">
    <source>
        <dbReference type="EMBL" id="MEJ2901389.1"/>
    </source>
</evidence>
<dbReference type="RefSeq" id="WP_172663848.1">
    <property type="nucleotide sequence ID" value="NZ_CBFGNQ010000011.1"/>
</dbReference>
<accession>A0ABU8NHN2</accession>
<gene>
    <name evidence="3" type="ORF">WAE58_03065</name>
</gene>
<feature type="domain" description="3-keto-alpha-glucoside-1,2-lyase/3-keto-2-hydroxy-glucal hydratase" evidence="2">
    <location>
        <begin position="36"/>
        <end position="237"/>
    </location>
</feature>
<dbReference type="Proteomes" id="UP001378956">
    <property type="component" value="Unassembled WGS sequence"/>
</dbReference>
<dbReference type="Pfam" id="PF06439">
    <property type="entry name" value="3keto-disac_hyd"/>
    <property type="match status" value="1"/>
</dbReference>
<evidence type="ECO:0000256" key="1">
    <source>
        <dbReference type="SAM" id="SignalP"/>
    </source>
</evidence>
<evidence type="ECO:0000259" key="2">
    <source>
        <dbReference type="Pfam" id="PF06439"/>
    </source>
</evidence>
<organism evidence="3 4">
    <name type="scientific">Pedobacter panaciterrae</name>
    <dbReference type="NCBI Taxonomy" id="363849"/>
    <lineage>
        <taxon>Bacteria</taxon>
        <taxon>Pseudomonadati</taxon>
        <taxon>Bacteroidota</taxon>
        <taxon>Sphingobacteriia</taxon>
        <taxon>Sphingobacteriales</taxon>
        <taxon>Sphingobacteriaceae</taxon>
        <taxon>Pedobacter</taxon>
    </lineage>
</organism>
<reference evidence="3 4" key="1">
    <citation type="submission" date="2024-03" db="EMBL/GenBank/DDBJ databases">
        <title>Sequence of Lycoming College Course Isolates.</title>
        <authorList>
            <person name="Plotts O."/>
            <person name="Newman J."/>
        </authorList>
    </citation>
    <scope>NUCLEOTIDE SEQUENCE [LARGE SCALE GENOMIC DNA]</scope>
    <source>
        <strain evidence="3 4">CJB-3</strain>
    </source>
</reference>
<keyword evidence="1" id="KW-0732">Signal</keyword>
<dbReference type="InterPro" id="IPR010496">
    <property type="entry name" value="AL/BT2_dom"/>
</dbReference>
<dbReference type="Gene3D" id="2.60.120.560">
    <property type="entry name" value="Exo-inulinase, domain 1"/>
    <property type="match status" value="1"/>
</dbReference>
<proteinExistence type="predicted"/>
<evidence type="ECO:0000313" key="4">
    <source>
        <dbReference type="Proteomes" id="UP001378956"/>
    </source>
</evidence>
<name>A0ABU8NHN2_9SPHI</name>
<dbReference type="EMBL" id="JBBEUB010000001">
    <property type="protein sequence ID" value="MEJ2901389.1"/>
    <property type="molecule type" value="Genomic_DNA"/>
</dbReference>
<keyword evidence="4" id="KW-1185">Reference proteome</keyword>
<feature type="chain" id="PRO_5046081024" evidence="1">
    <location>
        <begin position="22"/>
        <end position="239"/>
    </location>
</feature>
<protein>
    <submittedName>
        <fullName evidence="3">DUF1080 domain-containing protein</fullName>
    </submittedName>
</protein>
<comment type="caution">
    <text evidence="3">The sequence shown here is derived from an EMBL/GenBank/DDBJ whole genome shotgun (WGS) entry which is preliminary data.</text>
</comment>